<gene>
    <name evidence="2" type="ORF">AAF712_009521</name>
</gene>
<dbReference type="Pfam" id="PF24764">
    <property type="entry name" value="rva_4"/>
    <property type="match status" value="1"/>
</dbReference>
<protein>
    <recommendedName>
        <fullName evidence="1">Integrase core domain-containing protein</fullName>
    </recommendedName>
</protein>
<sequence length="288" mass="33678">IRVSDNNRVDTVLDLFHDAREEHGTPSCVRGDHGGENIDVARFMEESYGVERGSYIWGRSIHNIHIERLWRDVTTGFAHKWREFFKHLEATANLRPDNDAQMWLLHHLFEHAINEEALSWAEAWNNHAVSMRRGGKHERSPHDMFFFGQIQNGFRDMSQFQPGHVDMDTDSLAEEDLESYGVDWGELDDADLLHHHFEENHEETTLEWMETDGVDKEEDGGWRRSRMPRNLSHVVVPVFSCPFSDEEVCMLDEHLAQQHHAFSDDMTDRRSLWVSVLLFCRNIVEGQS</sequence>
<accession>A0ABR2ZPK6</accession>
<feature type="non-terminal residue" evidence="2">
    <location>
        <position position="1"/>
    </location>
</feature>
<dbReference type="PANTHER" id="PTHR46791">
    <property type="entry name" value="EXPRESSED PROTEIN"/>
    <property type="match status" value="1"/>
</dbReference>
<feature type="domain" description="Integrase core" evidence="1">
    <location>
        <begin position="2"/>
        <end position="153"/>
    </location>
</feature>
<evidence type="ECO:0000313" key="2">
    <source>
        <dbReference type="EMBL" id="KAL0063600.1"/>
    </source>
</evidence>
<evidence type="ECO:0000259" key="1">
    <source>
        <dbReference type="Pfam" id="PF24764"/>
    </source>
</evidence>
<proteinExistence type="predicted"/>
<evidence type="ECO:0000313" key="3">
    <source>
        <dbReference type="Proteomes" id="UP001437256"/>
    </source>
</evidence>
<dbReference type="Proteomes" id="UP001437256">
    <property type="component" value="Unassembled WGS sequence"/>
</dbReference>
<dbReference type="InterPro" id="IPR058913">
    <property type="entry name" value="Integrase_dom_put"/>
</dbReference>
<keyword evidence="3" id="KW-1185">Reference proteome</keyword>
<comment type="caution">
    <text evidence="2">The sequence shown here is derived from an EMBL/GenBank/DDBJ whole genome shotgun (WGS) entry which is preliminary data.</text>
</comment>
<dbReference type="PANTHER" id="PTHR46791:SF5">
    <property type="entry name" value="CLR5 DOMAIN-CONTAINING PROTEIN-RELATED"/>
    <property type="match status" value="1"/>
</dbReference>
<name>A0ABR2ZPK6_9AGAR</name>
<organism evidence="2 3">
    <name type="scientific">Marasmius tenuissimus</name>
    <dbReference type="NCBI Taxonomy" id="585030"/>
    <lineage>
        <taxon>Eukaryota</taxon>
        <taxon>Fungi</taxon>
        <taxon>Dikarya</taxon>
        <taxon>Basidiomycota</taxon>
        <taxon>Agaricomycotina</taxon>
        <taxon>Agaricomycetes</taxon>
        <taxon>Agaricomycetidae</taxon>
        <taxon>Agaricales</taxon>
        <taxon>Marasmiineae</taxon>
        <taxon>Marasmiaceae</taxon>
        <taxon>Marasmius</taxon>
    </lineage>
</organism>
<reference evidence="2 3" key="1">
    <citation type="submission" date="2024-05" db="EMBL/GenBank/DDBJ databases">
        <title>A draft genome resource for the thread blight pathogen Marasmius tenuissimus strain MS-2.</title>
        <authorList>
            <person name="Yulfo-Soto G.E."/>
            <person name="Baruah I.K."/>
            <person name="Amoako-Attah I."/>
            <person name="Bukari Y."/>
            <person name="Meinhardt L.W."/>
            <person name="Bailey B.A."/>
            <person name="Cohen S.P."/>
        </authorList>
    </citation>
    <scope>NUCLEOTIDE SEQUENCE [LARGE SCALE GENOMIC DNA]</scope>
    <source>
        <strain evidence="2 3">MS-2</strain>
    </source>
</reference>
<dbReference type="EMBL" id="JBBXMP010000078">
    <property type="protein sequence ID" value="KAL0063600.1"/>
    <property type="molecule type" value="Genomic_DNA"/>
</dbReference>